<evidence type="ECO:0000256" key="3">
    <source>
        <dbReference type="ARBA" id="ARBA00022989"/>
    </source>
</evidence>
<feature type="transmembrane region" description="Helical" evidence="6">
    <location>
        <begin position="346"/>
        <end position="364"/>
    </location>
</feature>
<dbReference type="GO" id="GO:0016020">
    <property type="term" value="C:membrane"/>
    <property type="evidence" value="ECO:0007669"/>
    <property type="project" value="UniProtKB-SubCell"/>
</dbReference>
<evidence type="ECO:0000256" key="4">
    <source>
        <dbReference type="ARBA" id="ARBA00023136"/>
    </source>
</evidence>
<organism evidence="8 9">
    <name type="scientific">Haemaphysalis longicornis</name>
    <name type="common">Bush tick</name>
    <dbReference type="NCBI Taxonomy" id="44386"/>
    <lineage>
        <taxon>Eukaryota</taxon>
        <taxon>Metazoa</taxon>
        <taxon>Ecdysozoa</taxon>
        <taxon>Arthropoda</taxon>
        <taxon>Chelicerata</taxon>
        <taxon>Arachnida</taxon>
        <taxon>Acari</taxon>
        <taxon>Parasitiformes</taxon>
        <taxon>Ixodida</taxon>
        <taxon>Ixodoidea</taxon>
        <taxon>Ixodidae</taxon>
        <taxon>Haemaphysalinae</taxon>
        <taxon>Haemaphysalis</taxon>
    </lineage>
</organism>
<protein>
    <recommendedName>
        <fullName evidence="7">Major facilitator superfamily (MFS) profile domain-containing protein</fullName>
    </recommendedName>
</protein>
<dbReference type="OrthoDB" id="6512568at2759"/>
<evidence type="ECO:0000259" key="7">
    <source>
        <dbReference type="PROSITE" id="PS50850"/>
    </source>
</evidence>
<dbReference type="InterPro" id="IPR020846">
    <property type="entry name" value="MFS_dom"/>
</dbReference>
<proteinExistence type="predicted"/>
<evidence type="ECO:0000256" key="1">
    <source>
        <dbReference type="ARBA" id="ARBA00004141"/>
    </source>
</evidence>
<dbReference type="OMA" id="ATRHEYR"/>
<evidence type="ECO:0000313" key="9">
    <source>
        <dbReference type="Proteomes" id="UP000821853"/>
    </source>
</evidence>
<feature type="transmembrane region" description="Helical" evidence="6">
    <location>
        <begin position="471"/>
        <end position="492"/>
    </location>
</feature>
<dbReference type="SUPFAM" id="SSF103473">
    <property type="entry name" value="MFS general substrate transporter"/>
    <property type="match status" value="1"/>
</dbReference>
<evidence type="ECO:0000256" key="6">
    <source>
        <dbReference type="SAM" id="Phobius"/>
    </source>
</evidence>
<dbReference type="VEuPathDB" id="VectorBase:HLOH_062439"/>
<feature type="transmembrane region" description="Helical" evidence="6">
    <location>
        <begin position="139"/>
        <end position="162"/>
    </location>
</feature>
<feature type="transmembrane region" description="Helical" evidence="6">
    <location>
        <begin position="260"/>
        <end position="278"/>
    </location>
</feature>
<evidence type="ECO:0000256" key="2">
    <source>
        <dbReference type="ARBA" id="ARBA00022692"/>
    </source>
</evidence>
<feature type="transmembrane region" description="Helical" evidence="6">
    <location>
        <begin position="438"/>
        <end position="459"/>
    </location>
</feature>
<sequence>MHPFGCLSPKRFIVVDIETSEGFDCKQVFGHGHYQKGLVLFAIITMWVLNSHTLAFALITAEVDHWCRQPNDVNISSDAWKSMAIPVEADGRHSRCTVYASPGDLNDTTVVECDSWHYDPERASSSIVPEWNLVCSRRLLKAIATGVFMASSLGFLVLSGYCSDRFGRLPVVRGNAFVVMVATVGCCFAKTYLMYVVARVFVSGSTMSLFIVVGTILAESCSFASRPTLLSFSGLMGLMLAETFFAVLEQVPHLSWFLRQLVMVAPTLLVPAGFFLIAESPRWLIASRKLIAAESFMLAAAKANGAHQEPVALLLKRVQQRLQGEEGATSTSTVATNMARVVRRRAVIMFASSFSVMIAFYSLLLYQVRREDAAAWMQWGPLCANAFAYFLLLKIVNRMDKTRLITRAYVILGSLCCSLSVAMVAAGGKSPFRLVSDLVFVITQAVCSVAMIFNFVYVIDLFPTTTRGVAVSLAFAFGRLGGMVGALITELARNGHESLLFLLISAVVYSSAYSFHHLPLEYGTYAHLADGGMPASGMSSEAPTVTEMKQSLRSPPCKNRRNLRRSPAARSPKRSKSVTPIPSPGRRVGAVLQPSTYSGCPSPGRAFMGHQ</sequence>
<feature type="region of interest" description="Disordered" evidence="5">
    <location>
        <begin position="536"/>
        <end position="611"/>
    </location>
</feature>
<dbReference type="Gene3D" id="1.20.1250.20">
    <property type="entry name" value="MFS general substrate transporter like domains"/>
    <property type="match status" value="1"/>
</dbReference>
<name>A0A9J6G317_HAELO</name>
<dbReference type="PROSITE" id="PS50850">
    <property type="entry name" value="MFS"/>
    <property type="match status" value="1"/>
</dbReference>
<evidence type="ECO:0000313" key="8">
    <source>
        <dbReference type="EMBL" id="KAH9369351.1"/>
    </source>
</evidence>
<feature type="domain" description="Major facilitator superfamily (MFS) profile" evidence="7">
    <location>
        <begin position="93"/>
        <end position="523"/>
    </location>
</feature>
<feature type="transmembrane region" description="Helical" evidence="6">
    <location>
        <begin position="408"/>
        <end position="426"/>
    </location>
</feature>
<feature type="transmembrane region" description="Helical" evidence="6">
    <location>
        <begin position="38"/>
        <end position="59"/>
    </location>
</feature>
<comment type="subcellular location">
    <subcellularLocation>
        <location evidence="1">Membrane</location>
        <topology evidence="1">Multi-pass membrane protein</topology>
    </subcellularLocation>
</comment>
<keyword evidence="3 6" id="KW-1133">Transmembrane helix</keyword>
<comment type="caution">
    <text evidence="8">The sequence shown here is derived from an EMBL/GenBank/DDBJ whole genome shotgun (WGS) entry which is preliminary data.</text>
</comment>
<feature type="transmembrane region" description="Helical" evidence="6">
    <location>
        <begin position="498"/>
        <end position="515"/>
    </location>
</feature>
<feature type="compositionally biased region" description="Polar residues" evidence="5">
    <location>
        <begin position="537"/>
        <end position="553"/>
    </location>
</feature>
<evidence type="ECO:0000256" key="5">
    <source>
        <dbReference type="SAM" id="MobiDB-lite"/>
    </source>
</evidence>
<dbReference type="AlphaFoldDB" id="A0A9J6G317"/>
<feature type="transmembrane region" description="Helical" evidence="6">
    <location>
        <begin position="174"/>
        <end position="194"/>
    </location>
</feature>
<dbReference type="PANTHER" id="PTHR24064">
    <property type="entry name" value="SOLUTE CARRIER FAMILY 22 MEMBER"/>
    <property type="match status" value="1"/>
</dbReference>
<keyword evidence="4 6" id="KW-0472">Membrane</keyword>
<dbReference type="Pfam" id="PF00083">
    <property type="entry name" value="Sugar_tr"/>
    <property type="match status" value="1"/>
</dbReference>
<dbReference type="GO" id="GO:0022857">
    <property type="term" value="F:transmembrane transporter activity"/>
    <property type="evidence" value="ECO:0007669"/>
    <property type="project" value="InterPro"/>
</dbReference>
<reference evidence="8 9" key="1">
    <citation type="journal article" date="2020" name="Cell">
        <title>Large-Scale Comparative Analyses of Tick Genomes Elucidate Their Genetic Diversity and Vector Capacities.</title>
        <authorList>
            <consortium name="Tick Genome and Microbiome Consortium (TIGMIC)"/>
            <person name="Jia N."/>
            <person name="Wang J."/>
            <person name="Shi W."/>
            <person name="Du L."/>
            <person name="Sun Y."/>
            <person name="Zhan W."/>
            <person name="Jiang J.F."/>
            <person name="Wang Q."/>
            <person name="Zhang B."/>
            <person name="Ji P."/>
            <person name="Bell-Sakyi L."/>
            <person name="Cui X.M."/>
            <person name="Yuan T.T."/>
            <person name="Jiang B.G."/>
            <person name="Yang W.F."/>
            <person name="Lam T.T."/>
            <person name="Chang Q.C."/>
            <person name="Ding S.J."/>
            <person name="Wang X.J."/>
            <person name="Zhu J.G."/>
            <person name="Ruan X.D."/>
            <person name="Zhao L."/>
            <person name="Wei J.T."/>
            <person name="Ye R.Z."/>
            <person name="Que T.C."/>
            <person name="Du C.H."/>
            <person name="Zhou Y.H."/>
            <person name="Cheng J.X."/>
            <person name="Dai P.F."/>
            <person name="Guo W.B."/>
            <person name="Han X.H."/>
            <person name="Huang E.J."/>
            <person name="Li L.F."/>
            <person name="Wei W."/>
            <person name="Gao Y.C."/>
            <person name="Liu J.Z."/>
            <person name="Shao H.Z."/>
            <person name="Wang X."/>
            <person name="Wang C.C."/>
            <person name="Yang T.C."/>
            <person name="Huo Q.B."/>
            <person name="Li W."/>
            <person name="Chen H.Y."/>
            <person name="Chen S.E."/>
            <person name="Zhou L.G."/>
            <person name="Ni X.B."/>
            <person name="Tian J.H."/>
            <person name="Sheng Y."/>
            <person name="Liu T."/>
            <person name="Pan Y.S."/>
            <person name="Xia L.Y."/>
            <person name="Li J."/>
            <person name="Zhao F."/>
            <person name="Cao W.C."/>
        </authorList>
    </citation>
    <scope>NUCLEOTIDE SEQUENCE [LARGE SCALE GENOMIC DNA]</scope>
    <source>
        <strain evidence="8">HaeL-2018</strain>
    </source>
</reference>
<keyword evidence="2 6" id="KW-0812">Transmembrane</keyword>
<feature type="transmembrane region" description="Helical" evidence="6">
    <location>
        <begin position="229"/>
        <end position="248"/>
    </location>
</feature>
<keyword evidence="9" id="KW-1185">Reference proteome</keyword>
<dbReference type="InterPro" id="IPR005828">
    <property type="entry name" value="MFS_sugar_transport-like"/>
</dbReference>
<dbReference type="InterPro" id="IPR036259">
    <property type="entry name" value="MFS_trans_sf"/>
</dbReference>
<dbReference type="Proteomes" id="UP000821853">
    <property type="component" value="Chromosome 3"/>
</dbReference>
<accession>A0A9J6G317</accession>
<gene>
    <name evidence="8" type="ORF">HPB48_018785</name>
</gene>
<feature type="transmembrane region" description="Helical" evidence="6">
    <location>
        <begin position="376"/>
        <end position="396"/>
    </location>
</feature>
<dbReference type="EMBL" id="JABSTR010000005">
    <property type="protein sequence ID" value="KAH9369351.1"/>
    <property type="molecule type" value="Genomic_DNA"/>
</dbReference>